<accession>A0A0G4K3I9</accession>
<evidence type="ECO:0000256" key="1">
    <source>
        <dbReference type="ARBA" id="ARBA00004141"/>
    </source>
</evidence>
<feature type="transmembrane region" description="Helical" evidence="10">
    <location>
        <begin position="151"/>
        <end position="172"/>
    </location>
</feature>
<dbReference type="PRINTS" id="PR00303">
    <property type="entry name" value="SECYTRNLCASE"/>
</dbReference>
<evidence type="ECO:0000256" key="3">
    <source>
        <dbReference type="ARBA" id="ARBA00022448"/>
    </source>
</evidence>
<keyword evidence="4 10" id="KW-0812">Transmembrane</keyword>
<evidence type="ECO:0000256" key="10">
    <source>
        <dbReference type="HAMAP-Rule" id="MF_01465"/>
    </source>
</evidence>
<evidence type="ECO:0000256" key="6">
    <source>
        <dbReference type="ARBA" id="ARBA00022989"/>
    </source>
</evidence>
<dbReference type="InterPro" id="IPR026593">
    <property type="entry name" value="SecY"/>
</dbReference>
<evidence type="ECO:0000256" key="5">
    <source>
        <dbReference type="ARBA" id="ARBA00022927"/>
    </source>
</evidence>
<keyword evidence="15" id="KW-1185">Reference proteome</keyword>
<organism evidence="14 15">
    <name type="scientific">Brachyspira suanatina</name>
    <dbReference type="NCBI Taxonomy" id="381802"/>
    <lineage>
        <taxon>Bacteria</taxon>
        <taxon>Pseudomonadati</taxon>
        <taxon>Spirochaetota</taxon>
        <taxon>Spirochaetia</taxon>
        <taxon>Brachyspirales</taxon>
        <taxon>Brachyspiraceae</taxon>
        <taxon>Brachyspira</taxon>
    </lineage>
</organism>
<feature type="transmembrane region" description="Helical" evidence="10">
    <location>
        <begin position="179"/>
        <end position="199"/>
    </location>
</feature>
<evidence type="ECO:0000256" key="7">
    <source>
        <dbReference type="ARBA" id="ARBA00023010"/>
    </source>
</evidence>
<dbReference type="GO" id="GO:0065002">
    <property type="term" value="P:intracellular protein transmembrane transport"/>
    <property type="evidence" value="ECO:0007669"/>
    <property type="project" value="UniProtKB-UniRule"/>
</dbReference>
<dbReference type="GO" id="GO:0005886">
    <property type="term" value="C:plasma membrane"/>
    <property type="evidence" value="ECO:0007669"/>
    <property type="project" value="UniProtKB-SubCell"/>
</dbReference>
<sequence>MFKSFANIFRVQELRSRILFTVIAILVYRIGSHIPTPGIDPTALLGFLSSSQGGGGLLTIMDLFSGGALFRFSILALGIMPYISASIIMQLLGVVIPALERMQKEGESGRKKINQYVRYLTLVLCIVQSAAMASWIQSINEGAMIFMNPGIGFILLVVVTATAGTMFLMWLGDQITERGLGNGISVIIFAGIVARIPAGVYDVIQKRESEYLNSLVIVLFFIIFAIVIFCVVYEESGQRRIPVQYAKRVVGRKVFGAQSTHIPFKINPSGVIPIIFASALMAIPAQIASLTRGVQWRWLDALLRFFSYGSWAYIILYCLLVIMFAYVYTSVQFNPDDIAENLKKSGGFIPGYRPGTQTAEYLKTVLSRITIGGSIFLAAIAVFPDLMSKIPIFAPFRGTNNSLVYLMGGTSVMISVSVAVELLKQIESYLQMHNYDGILKKSKVRR</sequence>
<gene>
    <name evidence="10 14" type="primary">secY</name>
    <name evidence="14" type="ORF">BRSU_0209</name>
</gene>
<feature type="transmembrane region" description="Helical" evidence="10">
    <location>
        <begin position="365"/>
        <end position="383"/>
    </location>
</feature>
<comment type="similarity">
    <text evidence="2 10 13">Belongs to the SecY/SEC61-alpha family.</text>
</comment>
<comment type="subcellular location">
    <subcellularLocation>
        <location evidence="10">Cell membrane</location>
        <topology evidence="10">Multi-pass membrane protein</topology>
    </subcellularLocation>
    <subcellularLocation>
        <location evidence="1 12">Membrane</location>
        <topology evidence="1 12">Multi-pass membrane protein</topology>
    </subcellularLocation>
</comment>
<dbReference type="HAMAP" id="MF_01465">
    <property type="entry name" value="SecY"/>
    <property type="match status" value="1"/>
</dbReference>
<dbReference type="FunFam" id="1.10.3370.10:FF:000001">
    <property type="entry name" value="Preprotein translocase subunit SecY"/>
    <property type="match status" value="1"/>
</dbReference>
<evidence type="ECO:0000256" key="9">
    <source>
        <dbReference type="ARBA" id="ARBA00039733"/>
    </source>
</evidence>
<dbReference type="AlphaFoldDB" id="A0A0G4K3I9"/>
<proteinExistence type="inferred from homology"/>
<dbReference type="SUPFAM" id="SSF103491">
    <property type="entry name" value="Preprotein translocase SecY subunit"/>
    <property type="match status" value="1"/>
</dbReference>
<dbReference type="Proteomes" id="UP000043763">
    <property type="component" value="Unassembled WGS sequence"/>
</dbReference>
<comment type="subunit">
    <text evidence="10">Component of the Sec protein translocase complex. Heterotrimer consisting of SecY, SecE and SecG subunits. The heterotrimers can form oligomers, although 1 heterotrimer is thought to be able to translocate proteins. Interacts with the ribosome. Interacts with SecDF, and other proteins may be involved. Interacts with SecA.</text>
</comment>
<dbReference type="InterPro" id="IPR030659">
    <property type="entry name" value="SecY_CS"/>
</dbReference>
<keyword evidence="6 10" id="KW-1133">Transmembrane helix</keyword>
<name>A0A0G4K3I9_9SPIR</name>
<evidence type="ECO:0000256" key="12">
    <source>
        <dbReference type="RuleBase" id="RU003484"/>
    </source>
</evidence>
<dbReference type="GeneID" id="63963296"/>
<comment type="function">
    <text evidence="10 11">The central subunit of the protein translocation channel SecYEG. Consists of two halves formed by TMs 1-5 and 6-10. These two domains form a lateral gate at the front which open onto the bilayer between TMs 2 and 7, and are clamped together by SecE at the back. The channel is closed by both a pore ring composed of hydrophobic SecY resides and a short helix (helix 2A) on the extracellular side of the membrane which forms a plug. The plug probably moves laterally to allow the channel to open. The ring and the pore may move independently.</text>
</comment>
<feature type="transmembrane region" description="Helical" evidence="10">
    <location>
        <begin position="403"/>
        <end position="423"/>
    </location>
</feature>
<feature type="transmembrane region" description="Helical" evidence="10">
    <location>
        <begin position="119"/>
        <end position="139"/>
    </location>
</feature>
<dbReference type="PANTHER" id="PTHR10906">
    <property type="entry name" value="SECY/SEC61-ALPHA FAMILY MEMBER"/>
    <property type="match status" value="1"/>
</dbReference>
<feature type="transmembrane region" description="Helical" evidence="10">
    <location>
        <begin position="271"/>
        <end position="290"/>
    </location>
</feature>
<feature type="transmembrane region" description="Helical" evidence="10">
    <location>
        <begin position="211"/>
        <end position="233"/>
    </location>
</feature>
<evidence type="ECO:0000256" key="4">
    <source>
        <dbReference type="ARBA" id="ARBA00022692"/>
    </source>
</evidence>
<feature type="transmembrane region" description="Helical" evidence="10">
    <location>
        <begin position="310"/>
        <end position="328"/>
    </location>
</feature>
<dbReference type="OrthoDB" id="9809248at2"/>
<dbReference type="RefSeq" id="WP_012671635.1">
    <property type="nucleotide sequence ID" value="NZ_CVLB01000001.1"/>
</dbReference>
<reference evidence="15" key="1">
    <citation type="submission" date="2015-04" db="EMBL/GenBank/DDBJ databases">
        <authorList>
            <person name="Mushtaq Mamoona"/>
        </authorList>
    </citation>
    <scope>NUCLEOTIDE SEQUENCE [LARGE SCALE GENOMIC DNA]</scope>
    <source>
        <strain evidence="15">AN4859/03</strain>
    </source>
</reference>
<evidence type="ECO:0000313" key="14">
    <source>
        <dbReference type="EMBL" id="CRF31531.1"/>
    </source>
</evidence>
<dbReference type="NCBIfam" id="TIGR00967">
    <property type="entry name" value="3a0501s007"/>
    <property type="match status" value="1"/>
</dbReference>
<keyword evidence="8 10" id="KW-0472">Membrane</keyword>
<dbReference type="InterPro" id="IPR023201">
    <property type="entry name" value="SecY_dom_sf"/>
</dbReference>
<evidence type="ECO:0000256" key="8">
    <source>
        <dbReference type="ARBA" id="ARBA00023136"/>
    </source>
</evidence>
<dbReference type="GO" id="GO:0043952">
    <property type="term" value="P:protein transport by the Sec complex"/>
    <property type="evidence" value="ECO:0007669"/>
    <property type="project" value="UniProtKB-UniRule"/>
</dbReference>
<dbReference type="GeneID" id="44971022"/>
<dbReference type="Gene3D" id="1.10.3370.10">
    <property type="entry name" value="SecY subunit domain"/>
    <property type="match status" value="1"/>
</dbReference>
<keyword evidence="5 10" id="KW-0653">Protein transport</keyword>
<dbReference type="InterPro" id="IPR002208">
    <property type="entry name" value="SecY/SEC61-alpha"/>
</dbReference>
<evidence type="ECO:0000256" key="2">
    <source>
        <dbReference type="ARBA" id="ARBA00005751"/>
    </source>
</evidence>
<dbReference type="PROSITE" id="PS00755">
    <property type="entry name" value="SECY_1"/>
    <property type="match status" value="1"/>
</dbReference>
<evidence type="ECO:0000256" key="13">
    <source>
        <dbReference type="RuleBase" id="RU004349"/>
    </source>
</evidence>
<dbReference type="Pfam" id="PF00344">
    <property type="entry name" value="SecY"/>
    <property type="match status" value="1"/>
</dbReference>
<comment type="caution">
    <text evidence="10">Lacks conserved residue(s) required for the propagation of feature annotation.</text>
</comment>
<dbReference type="EMBL" id="CVLB01000001">
    <property type="protein sequence ID" value="CRF31531.1"/>
    <property type="molecule type" value="Genomic_DNA"/>
</dbReference>
<evidence type="ECO:0000313" key="15">
    <source>
        <dbReference type="Proteomes" id="UP000043763"/>
    </source>
</evidence>
<evidence type="ECO:0000256" key="11">
    <source>
        <dbReference type="RuleBase" id="RU000537"/>
    </source>
</evidence>
<dbReference type="PROSITE" id="PS00756">
    <property type="entry name" value="SECY_2"/>
    <property type="match status" value="1"/>
</dbReference>
<dbReference type="PIRSF" id="PIRSF004557">
    <property type="entry name" value="SecY"/>
    <property type="match status" value="1"/>
</dbReference>
<keyword evidence="7 10" id="KW-0811">Translocation</keyword>
<feature type="transmembrane region" description="Helical" evidence="10">
    <location>
        <begin position="70"/>
        <end position="99"/>
    </location>
</feature>
<keyword evidence="10" id="KW-1003">Cell membrane</keyword>
<dbReference type="GO" id="GO:0006605">
    <property type="term" value="P:protein targeting"/>
    <property type="evidence" value="ECO:0007669"/>
    <property type="project" value="UniProtKB-UniRule"/>
</dbReference>
<protein>
    <recommendedName>
        <fullName evidence="9 10">Protein translocase subunit SecY</fullName>
    </recommendedName>
</protein>
<keyword evidence="3 10" id="KW-0813">Transport</keyword>